<dbReference type="InterPro" id="IPR036388">
    <property type="entry name" value="WH-like_DNA-bd_sf"/>
</dbReference>
<gene>
    <name evidence="7" type="ORF">EFL26_11195</name>
</gene>
<keyword evidence="4" id="KW-0238">DNA-binding</keyword>
<evidence type="ECO:0000313" key="8">
    <source>
        <dbReference type="Proteomes" id="UP000279994"/>
    </source>
</evidence>
<dbReference type="InterPro" id="IPR014284">
    <property type="entry name" value="RNA_pol_sigma-70_dom"/>
</dbReference>
<keyword evidence="5" id="KW-0804">Transcription</keyword>
<keyword evidence="8" id="KW-1185">Reference proteome</keyword>
<dbReference type="Proteomes" id="UP000279994">
    <property type="component" value="Unassembled WGS sequence"/>
</dbReference>
<dbReference type="Gene3D" id="1.10.10.10">
    <property type="entry name" value="Winged helix-like DNA-binding domain superfamily/Winged helix DNA-binding domain"/>
    <property type="match status" value="1"/>
</dbReference>
<comment type="similarity">
    <text evidence="1">Belongs to the sigma-70 factor family. ECF subfamily.</text>
</comment>
<dbReference type="OrthoDB" id="265863at2"/>
<dbReference type="InterPro" id="IPR039425">
    <property type="entry name" value="RNA_pol_sigma-70-like"/>
</dbReference>
<dbReference type="Gene3D" id="1.10.1740.10">
    <property type="match status" value="1"/>
</dbReference>
<proteinExistence type="inferred from homology"/>
<dbReference type="SUPFAM" id="SSF88946">
    <property type="entry name" value="Sigma2 domain of RNA polymerase sigma factors"/>
    <property type="match status" value="1"/>
</dbReference>
<accession>A0A3N0GN36</accession>
<comment type="caution">
    <text evidence="7">The sequence shown here is derived from an EMBL/GenBank/DDBJ whole genome shotgun (WGS) entry which is preliminary data.</text>
</comment>
<dbReference type="GO" id="GO:0003677">
    <property type="term" value="F:DNA binding"/>
    <property type="evidence" value="ECO:0007669"/>
    <property type="project" value="UniProtKB-KW"/>
</dbReference>
<evidence type="ECO:0000256" key="4">
    <source>
        <dbReference type="ARBA" id="ARBA00023125"/>
    </source>
</evidence>
<dbReference type="RefSeq" id="WP_123222975.1">
    <property type="nucleotide sequence ID" value="NZ_RJSF01000040.1"/>
</dbReference>
<evidence type="ECO:0000313" key="7">
    <source>
        <dbReference type="EMBL" id="RNM13568.1"/>
    </source>
</evidence>
<dbReference type="GO" id="GO:0016987">
    <property type="term" value="F:sigma factor activity"/>
    <property type="evidence" value="ECO:0007669"/>
    <property type="project" value="UniProtKB-KW"/>
</dbReference>
<evidence type="ECO:0000256" key="1">
    <source>
        <dbReference type="ARBA" id="ARBA00010641"/>
    </source>
</evidence>
<dbReference type="InterPro" id="IPR013324">
    <property type="entry name" value="RNA_pol_sigma_r3/r4-like"/>
</dbReference>
<organism evidence="7 8">
    <name type="scientific">Nocardioides pocheonensis</name>
    <dbReference type="NCBI Taxonomy" id="661485"/>
    <lineage>
        <taxon>Bacteria</taxon>
        <taxon>Bacillati</taxon>
        <taxon>Actinomycetota</taxon>
        <taxon>Actinomycetes</taxon>
        <taxon>Propionibacteriales</taxon>
        <taxon>Nocardioidaceae</taxon>
        <taxon>Nocardioides</taxon>
    </lineage>
</organism>
<reference evidence="7 8" key="1">
    <citation type="submission" date="2018-11" db="EMBL/GenBank/DDBJ databases">
        <authorList>
            <person name="Li F."/>
        </authorList>
    </citation>
    <scope>NUCLEOTIDE SEQUENCE [LARGE SCALE GENOMIC DNA]</scope>
    <source>
        <strain evidence="7 8">Gsoil 818</strain>
    </source>
</reference>
<evidence type="ECO:0000256" key="5">
    <source>
        <dbReference type="ARBA" id="ARBA00023163"/>
    </source>
</evidence>
<dbReference type="InterPro" id="IPR013325">
    <property type="entry name" value="RNA_pol_sigma_r2"/>
</dbReference>
<evidence type="ECO:0000259" key="6">
    <source>
        <dbReference type="Pfam" id="PF04542"/>
    </source>
</evidence>
<evidence type="ECO:0000256" key="3">
    <source>
        <dbReference type="ARBA" id="ARBA00023082"/>
    </source>
</evidence>
<sequence length="201" mass="21893">MTVSEVPESTTSTGSGAPWGAAAAAFTRWREGDDQGLDDLVRLLSPVLWQVVRATGLDRERAEDVVQTTWIALVDHADAITSPQGIAAWLCTSARREAWRAGRQASRERPVEDQVLAHGLPDHESPEHQVVLDDEAAMVRSCLEKLPERCQKLLRIVAAGPRPNYNDVASTLGMPVGSIGPTRGRCLDKLRQELVQAGGIR</sequence>
<dbReference type="Pfam" id="PF04542">
    <property type="entry name" value="Sigma70_r2"/>
    <property type="match status" value="1"/>
</dbReference>
<dbReference type="InterPro" id="IPR007627">
    <property type="entry name" value="RNA_pol_sigma70_r2"/>
</dbReference>
<dbReference type="SUPFAM" id="SSF88659">
    <property type="entry name" value="Sigma3 and sigma4 domains of RNA polymerase sigma factors"/>
    <property type="match status" value="1"/>
</dbReference>
<name>A0A3N0GN36_9ACTN</name>
<dbReference type="GO" id="GO:0006352">
    <property type="term" value="P:DNA-templated transcription initiation"/>
    <property type="evidence" value="ECO:0007669"/>
    <property type="project" value="InterPro"/>
</dbReference>
<dbReference type="EMBL" id="RJSF01000040">
    <property type="protein sequence ID" value="RNM13568.1"/>
    <property type="molecule type" value="Genomic_DNA"/>
</dbReference>
<evidence type="ECO:0000256" key="2">
    <source>
        <dbReference type="ARBA" id="ARBA00023015"/>
    </source>
</evidence>
<keyword evidence="3" id="KW-0731">Sigma factor</keyword>
<dbReference type="PANTHER" id="PTHR43133">
    <property type="entry name" value="RNA POLYMERASE ECF-TYPE SIGMA FACTO"/>
    <property type="match status" value="1"/>
</dbReference>
<protein>
    <submittedName>
        <fullName evidence="7">Sigma-70 family RNA polymerase sigma factor</fullName>
    </submittedName>
</protein>
<dbReference type="PANTHER" id="PTHR43133:SF8">
    <property type="entry name" value="RNA POLYMERASE SIGMA FACTOR HI_1459-RELATED"/>
    <property type="match status" value="1"/>
</dbReference>
<dbReference type="AlphaFoldDB" id="A0A3N0GN36"/>
<feature type="domain" description="RNA polymerase sigma-70 region 2" evidence="6">
    <location>
        <begin position="40"/>
        <end position="107"/>
    </location>
</feature>
<keyword evidence="2" id="KW-0805">Transcription regulation</keyword>
<dbReference type="NCBIfam" id="TIGR02937">
    <property type="entry name" value="sigma70-ECF"/>
    <property type="match status" value="1"/>
</dbReference>